<evidence type="ECO:0000256" key="3">
    <source>
        <dbReference type="ARBA" id="ARBA00023163"/>
    </source>
</evidence>
<dbReference type="PANTHER" id="PTHR30363:SF44">
    <property type="entry name" value="AGA OPERON TRANSCRIPTIONAL REPRESSOR-RELATED"/>
    <property type="match status" value="1"/>
</dbReference>
<evidence type="ECO:0000259" key="4">
    <source>
        <dbReference type="PROSITE" id="PS51000"/>
    </source>
</evidence>
<dbReference type="EMBL" id="BAAACW010000036">
    <property type="protein sequence ID" value="GAA0355398.1"/>
    <property type="molecule type" value="Genomic_DNA"/>
</dbReference>
<dbReference type="SUPFAM" id="SSF46785">
    <property type="entry name" value="Winged helix' DNA-binding domain"/>
    <property type="match status" value="1"/>
</dbReference>
<evidence type="ECO:0000313" key="6">
    <source>
        <dbReference type="Proteomes" id="UP001501166"/>
    </source>
</evidence>
<accession>A0ABP3GY65</accession>
<dbReference type="PROSITE" id="PS00894">
    <property type="entry name" value="HTH_DEOR_1"/>
    <property type="match status" value="1"/>
</dbReference>
<keyword evidence="1" id="KW-0805">Transcription regulation</keyword>
<protein>
    <submittedName>
        <fullName evidence="5">DeoR/GlpR family DNA-binding transcription regulator</fullName>
    </submittedName>
</protein>
<dbReference type="RefSeq" id="WP_343753773.1">
    <property type="nucleotide sequence ID" value="NZ_BAAACW010000036.1"/>
</dbReference>
<dbReference type="InterPro" id="IPR001034">
    <property type="entry name" value="DeoR_HTH"/>
</dbReference>
<proteinExistence type="predicted"/>
<name>A0ABP3GY65_9LACT</name>
<dbReference type="InterPro" id="IPR036388">
    <property type="entry name" value="WH-like_DNA-bd_sf"/>
</dbReference>
<organism evidence="5 6">
    <name type="scientific">Alkalibacterium iburiense</name>
    <dbReference type="NCBI Taxonomy" id="290589"/>
    <lineage>
        <taxon>Bacteria</taxon>
        <taxon>Bacillati</taxon>
        <taxon>Bacillota</taxon>
        <taxon>Bacilli</taxon>
        <taxon>Lactobacillales</taxon>
        <taxon>Carnobacteriaceae</taxon>
        <taxon>Alkalibacterium</taxon>
    </lineage>
</organism>
<dbReference type="InterPro" id="IPR036390">
    <property type="entry name" value="WH_DNA-bd_sf"/>
</dbReference>
<dbReference type="Pfam" id="PF00455">
    <property type="entry name" value="DeoRC"/>
    <property type="match status" value="1"/>
</dbReference>
<evidence type="ECO:0000313" key="5">
    <source>
        <dbReference type="EMBL" id="GAA0355398.1"/>
    </source>
</evidence>
<dbReference type="GO" id="GO:0003677">
    <property type="term" value="F:DNA binding"/>
    <property type="evidence" value="ECO:0007669"/>
    <property type="project" value="UniProtKB-KW"/>
</dbReference>
<dbReference type="PANTHER" id="PTHR30363">
    <property type="entry name" value="HTH-TYPE TRANSCRIPTIONAL REGULATOR SRLR-RELATED"/>
    <property type="match status" value="1"/>
</dbReference>
<keyword evidence="2 5" id="KW-0238">DNA-binding</keyword>
<dbReference type="InterPro" id="IPR018356">
    <property type="entry name" value="Tscrpt_reg_HTH_DeoR_CS"/>
</dbReference>
<dbReference type="Proteomes" id="UP001501166">
    <property type="component" value="Unassembled WGS sequence"/>
</dbReference>
<dbReference type="SMART" id="SM01134">
    <property type="entry name" value="DeoRC"/>
    <property type="match status" value="1"/>
</dbReference>
<gene>
    <name evidence="5" type="ORF">GCM10008932_05500</name>
</gene>
<dbReference type="PRINTS" id="PR00037">
    <property type="entry name" value="HTHLACR"/>
</dbReference>
<sequence>MIYLPQNRRDEIINVLKSKEYAEVSYLSHKFKVSEMTIRRDVEKLVNSGLVVKVYGGVRLKHNNITEYDTPVKDRKNINHTAKRLIALNAVDFIDDGDVIAFDASTTALEISNQMKFKKKVTVVTNNINIAIELADDPDIPIILLGGFMRKKSLSLTGSLISKSISSIYIDKAFISSKSINFNDGLTDVLMDEGEAKQAIINKSDKVFALCDHTKINTRSFFKICSHNKIDTLITDSLGSFDEEQKSCLDLYRENGTNVIIATE</sequence>
<dbReference type="SMART" id="SM00420">
    <property type="entry name" value="HTH_DEOR"/>
    <property type="match status" value="1"/>
</dbReference>
<keyword evidence="3" id="KW-0804">Transcription</keyword>
<dbReference type="Pfam" id="PF08220">
    <property type="entry name" value="HTH_DeoR"/>
    <property type="match status" value="1"/>
</dbReference>
<evidence type="ECO:0000256" key="2">
    <source>
        <dbReference type="ARBA" id="ARBA00023125"/>
    </source>
</evidence>
<reference evidence="6" key="1">
    <citation type="journal article" date="2019" name="Int. J. Syst. Evol. Microbiol.">
        <title>The Global Catalogue of Microorganisms (GCM) 10K type strain sequencing project: providing services to taxonomists for standard genome sequencing and annotation.</title>
        <authorList>
            <consortium name="The Broad Institute Genomics Platform"/>
            <consortium name="The Broad Institute Genome Sequencing Center for Infectious Disease"/>
            <person name="Wu L."/>
            <person name="Ma J."/>
        </authorList>
    </citation>
    <scope>NUCLEOTIDE SEQUENCE [LARGE SCALE GENOMIC DNA]</scope>
    <source>
        <strain evidence="6">JCM 12662</strain>
    </source>
</reference>
<dbReference type="InterPro" id="IPR050313">
    <property type="entry name" value="Carb_Metab_HTH_regulators"/>
</dbReference>
<dbReference type="Gene3D" id="1.10.10.10">
    <property type="entry name" value="Winged helix-like DNA-binding domain superfamily/Winged helix DNA-binding domain"/>
    <property type="match status" value="1"/>
</dbReference>
<dbReference type="InterPro" id="IPR037171">
    <property type="entry name" value="NagB/RpiA_transferase-like"/>
</dbReference>
<keyword evidence="6" id="KW-1185">Reference proteome</keyword>
<dbReference type="InterPro" id="IPR014036">
    <property type="entry name" value="DeoR-like_C"/>
</dbReference>
<evidence type="ECO:0000256" key="1">
    <source>
        <dbReference type="ARBA" id="ARBA00023015"/>
    </source>
</evidence>
<dbReference type="PROSITE" id="PS51000">
    <property type="entry name" value="HTH_DEOR_2"/>
    <property type="match status" value="1"/>
</dbReference>
<comment type="caution">
    <text evidence="5">The sequence shown here is derived from an EMBL/GenBank/DDBJ whole genome shotgun (WGS) entry which is preliminary data.</text>
</comment>
<dbReference type="SUPFAM" id="SSF100950">
    <property type="entry name" value="NagB/RpiA/CoA transferase-like"/>
    <property type="match status" value="1"/>
</dbReference>
<feature type="domain" description="HTH deoR-type" evidence="4">
    <location>
        <begin position="5"/>
        <end position="60"/>
    </location>
</feature>